<protein>
    <submittedName>
        <fullName evidence="7">2-hydroxyacid dehydrogenase</fullName>
    </submittedName>
</protein>
<dbReference type="InterPro" id="IPR006140">
    <property type="entry name" value="D-isomer_DH_NAD-bd"/>
</dbReference>
<dbReference type="RefSeq" id="WP_122165616.1">
    <property type="nucleotide sequence ID" value="NZ_CP180504.1"/>
</dbReference>
<reference evidence="7 8" key="1">
    <citation type="submission" date="2018-10" db="EMBL/GenBank/DDBJ databases">
        <title>Pseudomonas zhaodongensis NEAU-ST5-21(T) genome.</title>
        <authorList>
            <person name="Peng J."/>
            <person name="Liu Z.-P."/>
        </authorList>
    </citation>
    <scope>NUCLEOTIDE SEQUENCE [LARGE SCALE GENOMIC DNA]</scope>
    <source>
        <strain evidence="7 8">NEAU-ST5-21</strain>
    </source>
</reference>
<dbReference type="GO" id="GO:0051287">
    <property type="term" value="F:NAD binding"/>
    <property type="evidence" value="ECO:0007669"/>
    <property type="project" value="InterPro"/>
</dbReference>
<name>A0A3M2HRR4_9GAMM</name>
<feature type="domain" description="D-isomer specific 2-hydroxyacid dehydrogenase catalytic" evidence="5">
    <location>
        <begin position="21"/>
        <end position="317"/>
    </location>
</feature>
<dbReference type="Proteomes" id="UP000269774">
    <property type="component" value="Unassembled WGS sequence"/>
</dbReference>
<keyword evidence="3" id="KW-0520">NAD</keyword>
<dbReference type="AlphaFoldDB" id="A0A3M2HRR4"/>
<dbReference type="Pfam" id="PF02826">
    <property type="entry name" value="2-Hacid_dh_C"/>
    <property type="match status" value="1"/>
</dbReference>
<evidence type="ECO:0000256" key="3">
    <source>
        <dbReference type="ARBA" id="ARBA00023027"/>
    </source>
</evidence>
<evidence type="ECO:0000313" key="8">
    <source>
        <dbReference type="Proteomes" id="UP000269774"/>
    </source>
</evidence>
<comment type="similarity">
    <text evidence="1 4">Belongs to the D-isomer specific 2-hydroxyacid dehydrogenase family.</text>
</comment>
<dbReference type="InterPro" id="IPR029753">
    <property type="entry name" value="D-isomer_DH_CS"/>
</dbReference>
<dbReference type="Pfam" id="PF00389">
    <property type="entry name" value="2-Hacid_dh"/>
    <property type="match status" value="1"/>
</dbReference>
<dbReference type="SUPFAM" id="SSF52283">
    <property type="entry name" value="Formate/glycerate dehydrogenase catalytic domain-like"/>
    <property type="match status" value="1"/>
</dbReference>
<dbReference type="CDD" id="cd12162">
    <property type="entry name" value="2-Hacid_dh_4"/>
    <property type="match status" value="1"/>
</dbReference>
<accession>A0A3M2HRR4</accession>
<dbReference type="PANTHER" id="PTHR43761">
    <property type="entry name" value="D-ISOMER SPECIFIC 2-HYDROXYACID DEHYDROGENASE FAMILY PROTEIN (AFU_ORTHOLOGUE AFUA_1G13630)"/>
    <property type="match status" value="1"/>
</dbReference>
<dbReference type="SUPFAM" id="SSF51735">
    <property type="entry name" value="NAD(P)-binding Rossmann-fold domains"/>
    <property type="match status" value="1"/>
</dbReference>
<evidence type="ECO:0000256" key="2">
    <source>
        <dbReference type="ARBA" id="ARBA00023002"/>
    </source>
</evidence>
<gene>
    <name evidence="7" type="ORF">EA797_12540</name>
</gene>
<dbReference type="Gene3D" id="3.40.50.720">
    <property type="entry name" value="NAD(P)-binding Rossmann-like Domain"/>
    <property type="match status" value="2"/>
</dbReference>
<organism evidence="7 8">
    <name type="scientific">Stutzerimonas zhaodongensis</name>
    <dbReference type="NCBI Taxonomy" id="1176257"/>
    <lineage>
        <taxon>Bacteria</taxon>
        <taxon>Pseudomonadati</taxon>
        <taxon>Pseudomonadota</taxon>
        <taxon>Gammaproteobacteria</taxon>
        <taxon>Pseudomonadales</taxon>
        <taxon>Pseudomonadaceae</taxon>
        <taxon>Stutzerimonas</taxon>
    </lineage>
</organism>
<dbReference type="InterPro" id="IPR006139">
    <property type="entry name" value="D-isomer_2_OHA_DH_cat_dom"/>
</dbReference>
<evidence type="ECO:0000313" key="7">
    <source>
        <dbReference type="EMBL" id="RMH90320.1"/>
    </source>
</evidence>
<comment type="caution">
    <text evidence="7">The sequence shown here is derived from an EMBL/GenBank/DDBJ whole genome shotgun (WGS) entry which is preliminary data.</text>
</comment>
<evidence type="ECO:0000259" key="6">
    <source>
        <dbReference type="Pfam" id="PF02826"/>
    </source>
</evidence>
<feature type="domain" description="D-isomer specific 2-hydroxyacid dehydrogenase NAD-binding" evidence="6">
    <location>
        <begin position="111"/>
        <end position="289"/>
    </location>
</feature>
<dbReference type="InterPro" id="IPR050418">
    <property type="entry name" value="D-iso_2-hydroxyacid_DH_PdxB"/>
</dbReference>
<sequence>MSNRRAVFLDLLPLDQGDLDLSPLQSAFAELVCHEHTSETQIIDRLEGAQVAIVNKVALSADVLAACPELKLILVAATGVNNIDLAAAKQHGIAVCNCQGYGTATVAQHTIMLLLALATRLPDYQGAVARCRWQESGQFCLLDFPIVELAGKTLGVLGHGELGSAVARLAEALGMRVVTGNLPGRTPRDGRLDLDELLPQVDALTLHCPLTEQTRNLIGARELQLMKPSAFIINTARGGLIDEQALADTLRSGHLGGAATDVLTSEPPSNDNPLLAADVPRLIVTPHSAWGSREARQRIVGQLSENAEAFFAGAPKRQVG</sequence>
<dbReference type="PANTHER" id="PTHR43761:SF1">
    <property type="entry name" value="D-ISOMER SPECIFIC 2-HYDROXYACID DEHYDROGENASE CATALYTIC DOMAIN-CONTAINING PROTEIN-RELATED"/>
    <property type="match status" value="1"/>
</dbReference>
<dbReference type="EMBL" id="RFFM01000002">
    <property type="protein sequence ID" value="RMH90320.1"/>
    <property type="molecule type" value="Genomic_DNA"/>
</dbReference>
<dbReference type="GO" id="GO:0016616">
    <property type="term" value="F:oxidoreductase activity, acting on the CH-OH group of donors, NAD or NADP as acceptor"/>
    <property type="evidence" value="ECO:0007669"/>
    <property type="project" value="InterPro"/>
</dbReference>
<dbReference type="NCBIfam" id="NF005069">
    <property type="entry name" value="PRK06487.1"/>
    <property type="match status" value="1"/>
</dbReference>
<proteinExistence type="inferred from homology"/>
<evidence type="ECO:0000256" key="4">
    <source>
        <dbReference type="RuleBase" id="RU003719"/>
    </source>
</evidence>
<keyword evidence="2 4" id="KW-0560">Oxidoreductase</keyword>
<dbReference type="InterPro" id="IPR036291">
    <property type="entry name" value="NAD(P)-bd_dom_sf"/>
</dbReference>
<evidence type="ECO:0000259" key="5">
    <source>
        <dbReference type="Pfam" id="PF00389"/>
    </source>
</evidence>
<dbReference type="OrthoDB" id="9805416at2"/>
<dbReference type="PROSITE" id="PS00671">
    <property type="entry name" value="D_2_HYDROXYACID_DH_3"/>
    <property type="match status" value="1"/>
</dbReference>
<keyword evidence="8" id="KW-1185">Reference proteome</keyword>
<evidence type="ECO:0000256" key="1">
    <source>
        <dbReference type="ARBA" id="ARBA00005854"/>
    </source>
</evidence>